<evidence type="ECO:0000259" key="5">
    <source>
        <dbReference type="Pfam" id="PF00535"/>
    </source>
</evidence>
<sequence length="815" mass="90991">MTSVSVILVNFRGAEDTIAAAHYLRECDWPAQDLEIVVVDNNSGDGSYERLRAELPDCQVLQSGANLGFTGGCNFGVEHSRGDIVAFLNNDARPGKKWIRAAVEAIEADPKVGCVASKVLTWEGDRIDFVDSSMTWFGMGYKREAEREDTGAWDTPKNVLFPTGAAMFVPRRVFEELGGFDDRYFMFYEDADFGWRANLAGYDVRYVPESVAYHRHHVTMKKFGNFRETYFLERNALACLYKNLGDDLLRTVFAPALAFALERSAERSEVEERRGPDSYRAAEGTITKMAATAPYAVSYFRDILPSLVESRREIQAERKKSDAEIITLMRNAMEPAYPLPRYLDLHEALARFFGIAKRFSGQAKVLVVTGEPIGEKMAGPAIRAWEMCTRLALEHPVRLCSTAGVGKVAPQAFEIHNGDTDTLRACTDWADVIIFQGFLLESAPWLMSSEKIIVADIYDPMHLEQLEQARDQGPEGRERSITGVTGVLNRQLARADKFLCASDKQRNFWLGQLASMGRINRNVLPDGADVRSLIDIAPFGLGEEAPRQTEHAIRGKVPGIGMDDKVILWGGGVYNWFDPLSLIRAVAQLSRTHPDVRLYFLGMKHPNPGVPAMRVASEAVALADELELTNRFVFFNHDWVPYHERQNYLLDANVGVSTHFEHVETQFSFRTRILDYLWAGLPIVATSGDSFGNALDSEGIGISVPPRDVEALATALETLLYDDAAAARARANIAGFAQQFHWDRALAPLLEFCRHPRRAADLAFRTGDDVPGTMLGFIDPGFNPVRDLKLVVDYLRTGGPKVLASKVKSRLRKYL</sequence>
<dbReference type="EMBL" id="JAWNFY010000006">
    <property type="protein sequence ID" value="MDY5146010.1"/>
    <property type="molecule type" value="Genomic_DNA"/>
</dbReference>
<evidence type="ECO:0000256" key="1">
    <source>
        <dbReference type="ARBA" id="ARBA00004776"/>
    </source>
</evidence>
<dbReference type="InterPro" id="IPR029044">
    <property type="entry name" value="Nucleotide-diphossugar_trans"/>
</dbReference>
<dbReference type="EC" id="2.4.-.-" evidence="6"/>
<dbReference type="Gene3D" id="3.40.50.2000">
    <property type="entry name" value="Glycogen Phosphorylase B"/>
    <property type="match status" value="1"/>
</dbReference>
<name>A0AAW9HCD1_9ACTO</name>
<dbReference type="GO" id="GO:0016757">
    <property type="term" value="F:glycosyltransferase activity"/>
    <property type="evidence" value="ECO:0007669"/>
    <property type="project" value="UniProtKB-KW"/>
</dbReference>
<evidence type="ECO:0000313" key="7">
    <source>
        <dbReference type="EMBL" id="MDY5146010.1"/>
    </source>
</evidence>
<dbReference type="CDD" id="cd04186">
    <property type="entry name" value="GT_2_like_c"/>
    <property type="match status" value="1"/>
</dbReference>
<dbReference type="SUPFAM" id="SSF53756">
    <property type="entry name" value="UDP-Glycosyltransferase/glycogen phosphorylase"/>
    <property type="match status" value="1"/>
</dbReference>
<keyword evidence="3 6" id="KW-0328">Glycosyltransferase</keyword>
<dbReference type="EMBL" id="JAWNFV010000008">
    <property type="protein sequence ID" value="MDY5140644.1"/>
    <property type="molecule type" value="Genomic_DNA"/>
</dbReference>
<dbReference type="AlphaFoldDB" id="A0AAW9HCD1"/>
<dbReference type="RefSeq" id="WP_087070502.1">
    <property type="nucleotide sequence ID" value="NZ_CAUPFC010000019.1"/>
</dbReference>
<evidence type="ECO:0000313" key="6">
    <source>
        <dbReference type="EMBL" id="MDY5140644.1"/>
    </source>
</evidence>
<evidence type="ECO:0000313" key="9">
    <source>
        <dbReference type="Proteomes" id="UP001288320"/>
    </source>
</evidence>
<dbReference type="PANTHER" id="PTHR43179">
    <property type="entry name" value="RHAMNOSYLTRANSFERASE WBBL"/>
    <property type="match status" value="1"/>
</dbReference>
<dbReference type="CDD" id="cd03801">
    <property type="entry name" value="GT4_PimA-like"/>
    <property type="match status" value="1"/>
</dbReference>
<accession>A0AAW9HCD1</accession>
<dbReference type="SUPFAM" id="SSF53448">
    <property type="entry name" value="Nucleotide-diphospho-sugar transferases"/>
    <property type="match status" value="1"/>
</dbReference>
<dbReference type="Proteomes" id="UP001284901">
    <property type="component" value="Unassembled WGS sequence"/>
</dbReference>
<keyword evidence="8" id="KW-1185">Reference proteome</keyword>
<gene>
    <name evidence="6" type="ORF">R6G74_04875</name>
    <name evidence="7" type="ORF">R6P33_03080</name>
</gene>
<dbReference type="PANTHER" id="PTHR43179:SF12">
    <property type="entry name" value="GALACTOFURANOSYLTRANSFERASE GLFT2"/>
    <property type="match status" value="1"/>
</dbReference>
<evidence type="ECO:0000256" key="2">
    <source>
        <dbReference type="ARBA" id="ARBA00006739"/>
    </source>
</evidence>
<comment type="pathway">
    <text evidence="1">Cell wall biogenesis; cell wall polysaccharide biosynthesis.</text>
</comment>
<organism evidence="6 9">
    <name type="scientific">Actinotignum timonense</name>
    <dbReference type="NCBI Taxonomy" id="1870995"/>
    <lineage>
        <taxon>Bacteria</taxon>
        <taxon>Bacillati</taxon>
        <taxon>Actinomycetota</taxon>
        <taxon>Actinomycetes</taxon>
        <taxon>Actinomycetales</taxon>
        <taxon>Actinomycetaceae</taxon>
        <taxon>Actinotignum</taxon>
    </lineage>
</organism>
<dbReference type="Gene3D" id="3.90.550.10">
    <property type="entry name" value="Spore Coat Polysaccharide Biosynthesis Protein SpsA, Chain A"/>
    <property type="match status" value="1"/>
</dbReference>
<keyword evidence="4 6" id="KW-0808">Transferase</keyword>
<evidence type="ECO:0000313" key="8">
    <source>
        <dbReference type="Proteomes" id="UP001284901"/>
    </source>
</evidence>
<feature type="domain" description="Glycosyltransferase 2-like" evidence="5">
    <location>
        <begin position="16"/>
        <end position="148"/>
    </location>
</feature>
<proteinExistence type="inferred from homology"/>
<comment type="caution">
    <text evidence="6">The sequence shown here is derived from an EMBL/GenBank/DDBJ whole genome shotgun (WGS) entry which is preliminary data.</text>
</comment>
<reference evidence="6 8" key="1">
    <citation type="submission" date="2023-10" db="EMBL/GenBank/DDBJ databases">
        <title>Whole Genome based description of the genera Actinobaculum and Actinotignum reveals a complex phylogenetic relationship within the species included in the genus Actinotignum.</title>
        <authorList>
            <person name="Jensen C.S."/>
            <person name="Dargis R."/>
            <person name="Kemp M."/>
            <person name="Christensen J.J."/>
        </authorList>
    </citation>
    <scope>NUCLEOTIDE SEQUENCE</scope>
    <source>
        <strain evidence="7 8">SLA_B089</strain>
        <strain evidence="6">SLA_B245</strain>
    </source>
</reference>
<dbReference type="InterPro" id="IPR001173">
    <property type="entry name" value="Glyco_trans_2-like"/>
</dbReference>
<dbReference type="Proteomes" id="UP001288320">
    <property type="component" value="Unassembled WGS sequence"/>
</dbReference>
<dbReference type="GeneID" id="92814614"/>
<comment type="similarity">
    <text evidence="2">Belongs to the glycosyltransferase 2 family.</text>
</comment>
<dbReference type="Pfam" id="PF13692">
    <property type="entry name" value="Glyco_trans_1_4"/>
    <property type="match status" value="1"/>
</dbReference>
<protein>
    <submittedName>
        <fullName evidence="6">Glycosyltransferase</fullName>
        <ecNumber evidence="6">2.4.-.-</ecNumber>
    </submittedName>
</protein>
<dbReference type="Pfam" id="PF00535">
    <property type="entry name" value="Glycos_transf_2"/>
    <property type="match status" value="1"/>
</dbReference>
<evidence type="ECO:0000256" key="4">
    <source>
        <dbReference type="ARBA" id="ARBA00022679"/>
    </source>
</evidence>
<evidence type="ECO:0000256" key="3">
    <source>
        <dbReference type="ARBA" id="ARBA00022676"/>
    </source>
</evidence>